<dbReference type="EMBL" id="JANPWB010000013">
    <property type="protein sequence ID" value="KAJ1103867.1"/>
    <property type="molecule type" value="Genomic_DNA"/>
</dbReference>
<name>A0AAV7MKK1_PLEWA</name>
<feature type="coiled-coil region" evidence="1">
    <location>
        <begin position="3"/>
        <end position="30"/>
    </location>
</feature>
<gene>
    <name evidence="2" type="ORF">NDU88_001288</name>
</gene>
<evidence type="ECO:0000313" key="3">
    <source>
        <dbReference type="Proteomes" id="UP001066276"/>
    </source>
</evidence>
<sequence length="78" mass="8868">MANDYKEEDKKALKDALREYKKETTKAKAEYYTNAILAASNTTKKVFDTMQEVSNPECLNQAIVPLQALCDNLTEFSE</sequence>
<organism evidence="2 3">
    <name type="scientific">Pleurodeles waltl</name>
    <name type="common">Iberian ribbed newt</name>
    <dbReference type="NCBI Taxonomy" id="8319"/>
    <lineage>
        <taxon>Eukaryota</taxon>
        <taxon>Metazoa</taxon>
        <taxon>Chordata</taxon>
        <taxon>Craniata</taxon>
        <taxon>Vertebrata</taxon>
        <taxon>Euteleostomi</taxon>
        <taxon>Amphibia</taxon>
        <taxon>Batrachia</taxon>
        <taxon>Caudata</taxon>
        <taxon>Salamandroidea</taxon>
        <taxon>Salamandridae</taxon>
        <taxon>Pleurodelinae</taxon>
        <taxon>Pleurodeles</taxon>
    </lineage>
</organism>
<proteinExistence type="predicted"/>
<comment type="caution">
    <text evidence="2">The sequence shown here is derived from an EMBL/GenBank/DDBJ whole genome shotgun (WGS) entry which is preliminary data.</text>
</comment>
<evidence type="ECO:0000313" key="2">
    <source>
        <dbReference type="EMBL" id="KAJ1103867.1"/>
    </source>
</evidence>
<reference evidence="2" key="1">
    <citation type="journal article" date="2022" name="bioRxiv">
        <title>Sequencing and chromosome-scale assembly of the giantPleurodeles waltlgenome.</title>
        <authorList>
            <person name="Brown T."/>
            <person name="Elewa A."/>
            <person name="Iarovenko S."/>
            <person name="Subramanian E."/>
            <person name="Araus A.J."/>
            <person name="Petzold A."/>
            <person name="Susuki M."/>
            <person name="Suzuki K.-i.T."/>
            <person name="Hayashi T."/>
            <person name="Toyoda A."/>
            <person name="Oliveira C."/>
            <person name="Osipova E."/>
            <person name="Leigh N.D."/>
            <person name="Simon A."/>
            <person name="Yun M.H."/>
        </authorList>
    </citation>
    <scope>NUCLEOTIDE SEQUENCE</scope>
    <source>
        <strain evidence="2">20211129_DDA</strain>
        <tissue evidence="2">Liver</tissue>
    </source>
</reference>
<dbReference type="AlphaFoldDB" id="A0AAV7MKK1"/>
<keyword evidence="3" id="KW-1185">Reference proteome</keyword>
<protein>
    <submittedName>
        <fullName evidence="2">Uncharacterized protein</fullName>
    </submittedName>
</protein>
<evidence type="ECO:0000256" key="1">
    <source>
        <dbReference type="SAM" id="Coils"/>
    </source>
</evidence>
<accession>A0AAV7MKK1</accession>
<keyword evidence="1" id="KW-0175">Coiled coil</keyword>
<dbReference type="Proteomes" id="UP001066276">
    <property type="component" value="Chromosome 9"/>
</dbReference>